<evidence type="ECO:0000256" key="1">
    <source>
        <dbReference type="SAM" id="Phobius"/>
    </source>
</evidence>
<keyword evidence="1" id="KW-1133">Transmembrane helix</keyword>
<keyword evidence="1" id="KW-0812">Transmembrane</keyword>
<dbReference type="AlphaFoldDB" id="A0A382CX70"/>
<organism evidence="2">
    <name type="scientific">marine metagenome</name>
    <dbReference type="NCBI Taxonomy" id="408172"/>
    <lineage>
        <taxon>unclassified sequences</taxon>
        <taxon>metagenomes</taxon>
        <taxon>ecological metagenomes</taxon>
    </lineage>
</organism>
<keyword evidence="1" id="KW-0472">Membrane</keyword>
<feature type="transmembrane region" description="Helical" evidence="1">
    <location>
        <begin position="21"/>
        <end position="38"/>
    </location>
</feature>
<accession>A0A382CX70</accession>
<sequence>MGKATDEREIFRKNKIIGLKITFDICEFFEYMLVIVVLKA</sequence>
<gene>
    <name evidence="2" type="ORF">METZ01_LOCUS183602</name>
</gene>
<proteinExistence type="predicted"/>
<evidence type="ECO:0000313" key="2">
    <source>
        <dbReference type="EMBL" id="SVB30748.1"/>
    </source>
</evidence>
<protein>
    <submittedName>
        <fullName evidence="2">Uncharacterized protein</fullName>
    </submittedName>
</protein>
<dbReference type="EMBL" id="UINC01036570">
    <property type="protein sequence ID" value="SVB30748.1"/>
    <property type="molecule type" value="Genomic_DNA"/>
</dbReference>
<name>A0A382CX70_9ZZZZ</name>
<reference evidence="2" key="1">
    <citation type="submission" date="2018-05" db="EMBL/GenBank/DDBJ databases">
        <authorList>
            <person name="Lanie J.A."/>
            <person name="Ng W.-L."/>
            <person name="Kazmierczak K.M."/>
            <person name="Andrzejewski T.M."/>
            <person name="Davidsen T.M."/>
            <person name="Wayne K.J."/>
            <person name="Tettelin H."/>
            <person name="Glass J.I."/>
            <person name="Rusch D."/>
            <person name="Podicherti R."/>
            <person name="Tsui H.-C.T."/>
            <person name="Winkler M.E."/>
        </authorList>
    </citation>
    <scope>NUCLEOTIDE SEQUENCE</scope>
</reference>